<dbReference type="SUPFAM" id="SSF56300">
    <property type="entry name" value="Metallo-dependent phosphatases"/>
    <property type="match status" value="1"/>
</dbReference>
<name>A0A2B7WF57_POLH7</name>
<dbReference type="CDD" id="cd07379">
    <property type="entry name" value="MPP_239FB"/>
    <property type="match status" value="1"/>
</dbReference>
<dbReference type="Pfam" id="PF00149">
    <property type="entry name" value="Metallophos"/>
    <property type="match status" value="1"/>
</dbReference>
<dbReference type="EMBL" id="PDNA01000496">
    <property type="protein sequence ID" value="PGG95141.1"/>
    <property type="molecule type" value="Genomic_DNA"/>
</dbReference>
<proteinExistence type="predicted"/>
<reference evidence="3 4" key="1">
    <citation type="submission" date="2017-10" db="EMBL/GenBank/DDBJ databases">
        <title>Comparative genomics in systemic dimorphic fungi from Ajellomycetaceae.</title>
        <authorList>
            <person name="Munoz J.F."/>
            <person name="Mcewen J.G."/>
            <person name="Clay O.K."/>
            <person name="Cuomo C.A."/>
        </authorList>
    </citation>
    <scope>NUCLEOTIDE SEQUENCE [LARGE SCALE GENOMIC DNA]</scope>
    <source>
        <strain evidence="3 4">UAMH7299</strain>
    </source>
</reference>
<dbReference type="AlphaFoldDB" id="A0A2B7WF57"/>
<evidence type="ECO:0000313" key="3">
    <source>
        <dbReference type="EMBL" id="PGG95141.1"/>
    </source>
</evidence>
<gene>
    <name evidence="3" type="ORF">AJ80_10016</name>
</gene>
<evidence type="ECO:0000259" key="2">
    <source>
        <dbReference type="Pfam" id="PF00149"/>
    </source>
</evidence>
<accession>A0A2B7WF57</accession>
<protein>
    <recommendedName>
        <fullName evidence="2">Calcineurin-like phosphoesterase domain-containing protein</fullName>
    </recommendedName>
</protein>
<evidence type="ECO:0000313" key="4">
    <source>
        <dbReference type="Proteomes" id="UP000224634"/>
    </source>
</evidence>
<dbReference type="GO" id="GO:0016787">
    <property type="term" value="F:hydrolase activity"/>
    <property type="evidence" value="ECO:0007669"/>
    <property type="project" value="InterPro"/>
</dbReference>
<keyword evidence="4" id="KW-1185">Reference proteome</keyword>
<dbReference type="Gene3D" id="3.60.21.10">
    <property type="match status" value="1"/>
</dbReference>
<dbReference type="InterPro" id="IPR051693">
    <property type="entry name" value="UPF0046_metallophosphoest"/>
</dbReference>
<dbReference type="PANTHER" id="PTHR12905">
    <property type="entry name" value="METALLOPHOSPHOESTERASE"/>
    <property type="match status" value="1"/>
</dbReference>
<feature type="domain" description="Calcineurin-like phosphoesterase" evidence="2">
    <location>
        <begin position="47"/>
        <end position="262"/>
    </location>
</feature>
<feature type="compositionally biased region" description="Low complexity" evidence="1">
    <location>
        <begin position="122"/>
        <end position="132"/>
    </location>
</feature>
<sequence length="372" mass="41195">MGAFDAPSLLTRLLASPFLTLLRPLYTFLLYLRTPPRTRLPSTRPVRVVCISDTHTLTLDDVADGDLLIHAGDMTNDGTLAEIQAQIDWIKTLPHAHKVVIAGNHDSWLDERIRPRIPSGPSPSSSSSSSSSSEDDYEHVTNPPTPSTLDWGEIHYLQNRTLALPFPPTPTHPTPRILTLHGVPQIPPLDPSPSTTLHAFQYPPDTNPYTTHPIPPSTDILITHSPPLHHCDLFPHSIGCAHLLAQVWRVRPSLLVFGHVHAAGGVVERGFYDCAQRSWEELCSRRCEKGEIWEKGERGVLGWVVRGGWWRDALDWRMWKGMVGVVFGAARAVVWTRVWGGETAGVGREGWIINAACKAESGLRGRGIVVEI</sequence>
<feature type="region of interest" description="Disordered" evidence="1">
    <location>
        <begin position="112"/>
        <end position="151"/>
    </location>
</feature>
<dbReference type="PANTHER" id="PTHR12905:SF18">
    <property type="entry name" value="ESTER HYDROLASE, PUTATIVE (AFU_ORTHOLOGUE AFUA_4G03130)-RELATED"/>
    <property type="match status" value="1"/>
</dbReference>
<dbReference type="InterPro" id="IPR029052">
    <property type="entry name" value="Metallo-depent_PP-like"/>
</dbReference>
<dbReference type="InterPro" id="IPR004843">
    <property type="entry name" value="Calcineurin-like_PHP"/>
</dbReference>
<comment type="caution">
    <text evidence="3">The sequence shown here is derived from an EMBL/GenBank/DDBJ whole genome shotgun (WGS) entry which is preliminary data.</text>
</comment>
<dbReference type="Proteomes" id="UP000224634">
    <property type="component" value="Unassembled WGS sequence"/>
</dbReference>
<evidence type="ECO:0000256" key="1">
    <source>
        <dbReference type="SAM" id="MobiDB-lite"/>
    </source>
</evidence>
<dbReference type="OrthoDB" id="630188at2759"/>
<organism evidence="3 4">
    <name type="scientific">Polytolypa hystricis (strain UAMH7299)</name>
    <dbReference type="NCBI Taxonomy" id="1447883"/>
    <lineage>
        <taxon>Eukaryota</taxon>
        <taxon>Fungi</taxon>
        <taxon>Dikarya</taxon>
        <taxon>Ascomycota</taxon>
        <taxon>Pezizomycotina</taxon>
        <taxon>Eurotiomycetes</taxon>
        <taxon>Eurotiomycetidae</taxon>
        <taxon>Onygenales</taxon>
        <taxon>Onygenales incertae sedis</taxon>
        <taxon>Polytolypa</taxon>
    </lineage>
</organism>